<gene>
    <name evidence="1" type="ORF">TSUD_147820</name>
</gene>
<keyword evidence="2" id="KW-1185">Reference proteome</keyword>
<accession>A0A2Z6NR25</accession>
<name>A0A2Z6NR25_TRISU</name>
<dbReference type="EMBL" id="DF973746">
    <property type="protein sequence ID" value="GAU39160.1"/>
    <property type="molecule type" value="Genomic_DNA"/>
</dbReference>
<evidence type="ECO:0000313" key="1">
    <source>
        <dbReference type="EMBL" id="GAU39160.1"/>
    </source>
</evidence>
<reference evidence="2" key="1">
    <citation type="journal article" date="2017" name="Front. Plant Sci.">
        <title>Climate Clever Clovers: New Paradigm to Reduce the Environmental Footprint of Ruminants by Breeding Low Methanogenic Forages Utilizing Haplotype Variation.</title>
        <authorList>
            <person name="Kaur P."/>
            <person name="Appels R."/>
            <person name="Bayer P.E."/>
            <person name="Keeble-Gagnere G."/>
            <person name="Wang J."/>
            <person name="Hirakawa H."/>
            <person name="Shirasawa K."/>
            <person name="Vercoe P."/>
            <person name="Stefanova K."/>
            <person name="Durmic Z."/>
            <person name="Nichols P."/>
            <person name="Revell C."/>
            <person name="Isobe S.N."/>
            <person name="Edwards D."/>
            <person name="Erskine W."/>
        </authorList>
    </citation>
    <scope>NUCLEOTIDE SEQUENCE [LARGE SCALE GENOMIC DNA]</scope>
    <source>
        <strain evidence="2">cv. Daliak</strain>
    </source>
</reference>
<evidence type="ECO:0000313" key="2">
    <source>
        <dbReference type="Proteomes" id="UP000242715"/>
    </source>
</evidence>
<proteinExistence type="predicted"/>
<organism evidence="1 2">
    <name type="scientific">Trifolium subterraneum</name>
    <name type="common">Subterranean clover</name>
    <dbReference type="NCBI Taxonomy" id="3900"/>
    <lineage>
        <taxon>Eukaryota</taxon>
        <taxon>Viridiplantae</taxon>
        <taxon>Streptophyta</taxon>
        <taxon>Embryophyta</taxon>
        <taxon>Tracheophyta</taxon>
        <taxon>Spermatophyta</taxon>
        <taxon>Magnoliopsida</taxon>
        <taxon>eudicotyledons</taxon>
        <taxon>Gunneridae</taxon>
        <taxon>Pentapetalae</taxon>
        <taxon>rosids</taxon>
        <taxon>fabids</taxon>
        <taxon>Fabales</taxon>
        <taxon>Fabaceae</taxon>
        <taxon>Papilionoideae</taxon>
        <taxon>50 kb inversion clade</taxon>
        <taxon>NPAAA clade</taxon>
        <taxon>Hologalegina</taxon>
        <taxon>IRL clade</taxon>
        <taxon>Trifolieae</taxon>
        <taxon>Trifolium</taxon>
    </lineage>
</organism>
<dbReference type="InterPro" id="IPR012340">
    <property type="entry name" value="NA-bd_OB-fold"/>
</dbReference>
<dbReference type="Gene3D" id="2.40.50.140">
    <property type="entry name" value="Nucleic acid-binding proteins"/>
    <property type="match status" value="1"/>
</dbReference>
<dbReference type="Proteomes" id="UP000242715">
    <property type="component" value="Unassembled WGS sequence"/>
</dbReference>
<dbReference type="OrthoDB" id="1914402at2759"/>
<protein>
    <submittedName>
        <fullName evidence="1">Uncharacterized protein</fullName>
    </submittedName>
</protein>
<sequence>MAMVRNDGLKVDEMFNDVADILPGREDVQIKVRVLRLWKVSAFLNPIETSSIEMILVDEKFPLVTISGKIRKMVVEAYKGSNVSSLDLLLSAADLDGC</sequence>
<dbReference type="AlphaFoldDB" id="A0A2Z6NR25"/>